<protein>
    <submittedName>
        <fullName evidence="2">Uncharacterized protein</fullName>
    </submittedName>
</protein>
<sequence length="152" mass="16712">MLHNSLLTTRWLYSISLHPVGFARSLFSQNQMVIFVLLAVLHVFPCLAQSENADWMQGCILGTCCKGMQQEQEIGIACNEIFVVEALFHHYKAFTRLRSIFVPSTIQEGSGAQRQEDRQGIGEVAGTGTGGLGKAQAPPLCHGRSLPFNVVH</sequence>
<dbReference type="AlphaFoldDB" id="A0A7S1NGH6"/>
<name>A0A7S1NGH6_9EUGL</name>
<accession>A0A7S1NGH6</accession>
<feature type="compositionally biased region" description="Gly residues" evidence="1">
    <location>
        <begin position="123"/>
        <end position="133"/>
    </location>
</feature>
<organism evidence="2">
    <name type="scientific">Eutreptiella gymnastica</name>
    <dbReference type="NCBI Taxonomy" id="73025"/>
    <lineage>
        <taxon>Eukaryota</taxon>
        <taxon>Discoba</taxon>
        <taxon>Euglenozoa</taxon>
        <taxon>Euglenida</taxon>
        <taxon>Spirocuta</taxon>
        <taxon>Euglenophyceae</taxon>
        <taxon>Eutreptiales</taxon>
        <taxon>Eutreptiaceae</taxon>
        <taxon>Eutreptiella</taxon>
    </lineage>
</organism>
<evidence type="ECO:0000256" key="1">
    <source>
        <dbReference type="SAM" id="MobiDB-lite"/>
    </source>
</evidence>
<evidence type="ECO:0000313" key="2">
    <source>
        <dbReference type="EMBL" id="CAD9019329.1"/>
    </source>
</evidence>
<feature type="region of interest" description="Disordered" evidence="1">
    <location>
        <begin position="110"/>
        <end position="138"/>
    </location>
</feature>
<gene>
    <name evidence="2" type="ORF">EGYM00392_LOCUS30443</name>
</gene>
<dbReference type="EMBL" id="HBGA01081789">
    <property type="protein sequence ID" value="CAD9019329.1"/>
    <property type="molecule type" value="Transcribed_RNA"/>
</dbReference>
<reference evidence="2" key="1">
    <citation type="submission" date="2021-01" db="EMBL/GenBank/DDBJ databases">
        <authorList>
            <person name="Corre E."/>
            <person name="Pelletier E."/>
            <person name="Niang G."/>
            <person name="Scheremetjew M."/>
            <person name="Finn R."/>
            <person name="Kale V."/>
            <person name="Holt S."/>
            <person name="Cochrane G."/>
            <person name="Meng A."/>
            <person name="Brown T."/>
            <person name="Cohen L."/>
        </authorList>
    </citation>
    <scope>NUCLEOTIDE SEQUENCE</scope>
    <source>
        <strain evidence="2">NIES-381</strain>
    </source>
</reference>
<proteinExistence type="predicted"/>